<organism evidence="1 2">
    <name type="scientific">Puccinia graminis f. sp. tritici</name>
    <dbReference type="NCBI Taxonomy" id="56615"/>
    <lineage>
        <taxon>Eukaryota</taxon>
        <taxon>Fungi</taxon>
        <taxon>Dikarya</taxon>
        <taxon>Basidiomycota</taxon>
        <taxon>Pucciniomycotina</taxon>
        <taxon>Pucciniomycetes</taxon>
        <taxon>Pucciniales</taxon>
        <taxon>Pucciniaceae</taxon>
        <taxon>Puccinia</taxon>
    </lineage>
</organism>
<evidence type="ECO:0000313" key="1">
    <source>
        <dbReference type="EMBL" id="KAA1102081.1"/>
    </source>
</evidence>
<dbReference type="AlphaFoldDB" id="A0A5B0PLS7"/>
<reference evidence="1 2" key="1">
    <citation type="submission" date="2019-05" db="EMBL/GenBank/DDBJ databases">
        <title>Emergence of the Ug99 lineage of the wheat stem rust pathogen through somatic hybridization.</title>
        <authorList>
            <person name="Li F."/>
            <person name="Upadhyaya N.M."/>
            <person name="Sperschneider J."/>
            <person name="Matny O."/>
            <person name="Nguyen-Phuc H."/>
            <person name="Mago R."/>
            <person name="Raley C."/>
            <person name="Miller M.E."/>
            <person name="Silverstein K.A.T."/>
            <person name="Henningsen E."/>
            <person name="Hirsch C.D."/>
            <person name="Visser B."/>
            <person name="Pretorius Z.A."/>
            <person name="Steffenson B.J."/>
            <person name="Schwessinger B."/>
            <person name="Dodds P.N."/>
            <person name="Figueroa M."/>
        </authorList>
    </citation>
    <scope>NUCLEOTIDE SEQUENCE [LARGE SCALE GENOMIC DNA]</scope>
    <source>
        <strain evidence="1">21-0</strain>
    </source>
</reference>
<evidence type="ECO:0000313" key="2">
    <source>
        <dbReference type="Proteomes" id="UP000324748"/>
    </source>
</evidence>
<proteinExistence type="predicted"/>
<accession>A0A5B0PLS7</accession>
<dbReference type="OrthoDB" id="2506942at2759"/>
<dbReference type="Proteomes" id="UP000324748">
    <property type="component" value="Unassembled WGS sequence"/>
</dbReference>
<protein>
    <submittedName>
        <fullName evidence="1">Uncharacterized protein</fullName>
    </submittedName>
</protein>
<sequence length="107" mass="11555">MARELSLQIREFDTSTSLLGCIAHVINLASKAGIAALGTMEDEEDRGDQEISTVDMGASHPTIPPPPQMAISFVTTEPNGANIDANSILKRVHGLCTYVRFSPQRCK</sequence>
<comment type="caution">
    <text evidence="1">The sequence shown here is derived from an EMBL/GenBank/DDBJ whole genome shotgun (WGS) entry which is preliminary data.</text>
</comment>
<keyword evidence="2" id="KW-1185">Reference proteome</keyword>
<dbReference type="EMBL" id="VSWC01000053">
    <property type="protein sequence ID" value="KAA1102081.1"/>
    <property type="molecule type" value="Genomic_DNA"/>
</dbReference>
<name>A0A5B0PLS7_PUCGR</name>
<gene>
    <name evidence="1" type="ORF">PGT21_035835</name>
</gene>